<comment type="caution">
    <text evidence="4">The sequence shown here is derived from an EMBL/GenBank/DDBJ whole genome shotgun (WGS) entry which is preliminary data.</text>
</comment>
<evidence type="ECO:0000256" key="2">
    <source>
        <dbReference type="ARBA" id="ARBA00022679"/>
    </source>
</evidence>
<evidence type="ECO:0000256" key="1">
    <source>
        <dbReference type="ARBA" id="ARBA00022603"/>
    </source>
</evidence>
<dbReference type="PANTHER" id="PTHR43861:SF1">
    <property type="entry name" value="TRANS-ACONITATE 2-METHYLTRANSFERASE"/>
    <property type="match status" value="1"/>
</dbReference>
<dbReference type="EMBL" id="LJRF01000185">
    <property type="protein sequence ID" value="KPY43661.1"/>
    <property type="molecule type" value="Genomic_DNA"/>
</dbReference>
<keyword evidence="1 4" id="KW-0489">Methyltransferase</keyword>
<dbReference type="CDD" id="cd02440">
    <property type="entry name" value="AdoMet_MTases"/>
    <property type="match status" value="1"/>
</dbReference>
<dbReference type="InterPro" id="IPR041698">
    <property type="entry name" value="Methyltransf_25"/>
</dbReference>
<protein>
    <submittedName>
        <fullName evidence="4">UbiE/COQ5 family methyltransferase</fullName>
    </submittedName>
</protein>
<evidence type="ECO:0000313" key="5">
    <source>
        <dbReference type="Proteomes" id="UP000050554"/>
    </source>
</evidence>
<dbReference type="Proteomes" id="UP000050554">
    <property type="component" value="Unassembled WGS sequence"/>
</dbReference>
<dbReference type="GO" id="GO:0008168">
    <property type="term" value="F:methyltransferase activity"/>
    <property type="evidence" value="ECO:0007669"/>
    <property type="project" value="UniProtKB-KW"/>
</dbReference>
<dbReference type="Gene3D" id="3.40.50.150">
    <property type="entry name" value="Vaccinia Virus protein VP39"/>
    <property type="match status" value="1"/>
</dbReference>
<dbReference type="GO" id="GO:0032259">
    <property type="term" value="P:methylation"/>
    <property type="evidence" value="ECO:0007669"/>
    <property type="project" value="UniProtKB-KW"/>
</dbReference>
<accession>A0A0P9ZAN7</accession>
<feature type="domain" description="Methyltransferase" evidence="3">
    <location>
        <begin position="44"/>
        <end position="141"/>
    </location>
</feature>
<sequence length="248" mass="28002">MPAQSATYDSIGERFEAFTDSASQRSVETETFFHMVGDIKGKSVLDLACGFGFFGRELLRQGASKVMGVDISASMIELARQESARNKEAIEYKVANVLDLGILPQGPFDRVTAAWLFNYAQSPEDVETMFAIVAKNLKPGGKLIAYTVEPDYQLAQGNFTTYGVRLLNEQPHNGGYRCDAEFVTDPPSAFTFYRWSREVYENAISKAGFTRFEWQKPIISQKNRDKFPDGYWDNFERNCLQTGLICIR</sequence>
<dbReference type="Pfam" id="PF13649">
    <property type="entry name" value="Methyltransf_25"/>
    <property type="match status" value="1"/>
</dbReference>
<evidence type="ECO:0000313" key="4">
    <source>
        <dbReference type="EMBL" id="KPY43661.1"/>
    </source>
</evidence>
<name>A0A0P9ZAN7_PSESI</name>
<organism evidence="4 5">
    <name type="scientific">Pseudomonas syringae pv. ribicola</name>
    <dbReference type="NCBI Taxonomy" id="55398"/>
    <lineage>
        <taxon>Bacteria</taxon>
        <taxon>Pseudomonadati</taxon>
        <taxon>Pseudomonadota</taxon>
        <taxon>Gammaproteobacteria</taxon>
        <taxon>Pseudomonadales</taxon>
        <taxon>Pseudomonadaceae</taxon>
        <taxon>Pseudomonas</taxon>
    </lineage>
</organism>
<proteinExistence type="predicted"/>
<reference evidence="4 5" key="1">
    <citation type="submission" date="2015-09" db="EMBL/GenBank/DDBJ databases">
        <title>Genome announcement of multiple Pseudomonas syringae strains.</title>
        <authorList>
            <person name="Thakur S."/>
            <person name="Wang P.W."/>
            <person name="Gong Y."/>
            <person name="Weir B.S."/>
            <person name="Guttman D.S."/>
        </authorList>
    </citation>
    <scope>NUCLEOTIDE SEQUENCE [LARGE SCALE GENOMIC DNA]</scope>
    <source>
        <strain evidence="4 5">ICMP3882</strain>
    </source>
</reference>
<dbReference type="PANTHER" id="PTHR43861">
    <property type="entry name" value="TRANS-ACONITATE 2-METHYLTRANSFERASE-RELATED"/>
    <property type="match status" value="1"/>
</dbReference>
<dbReference type="SUPFAM" id="SSF53335">
    <property type="entry name" value="S-adenosyl-L-methionine-dependent methyltransferases"/>
    <property type="match status" value="1"/>
</dbReference>
<gene>
    <name evidence="4" type="ORF">ALO47_02641</name>
</gene>
<dbReference type="InterPro" id="IPR029063">
    <property type="entry name" value="SAM-dependent_MTases_sf"/>
</dbReference>
<dbReference type="RefSeq" id="WP_004882400.1">
    <property type="nucleotide sequence ID" value="NZ_LJRF01000185.1"/>
</dbReference>
<keyword evidence="2 4" id="KW-0808">Transferase</keyword>
<evidence type="ECO:0000259" key="3">
    <source>
        <dbReference type="Pfam" id="PF13649"/>
    </source>
</evidence>
<dbReference type="PATRIC" id="fig|55398.3.peg.3346"/>
<dbReference type="AlphaFoldDB" id="A0A0P9ZAN7"/>